<evidence type="ECO:0000313" key="6">
    <source>
        <dbReference type="EMBL" id="KAK6346498.1"/>
    </source>
</evidence>
<dbReference type="PANTHER" id="PTHR21661">
    <property type="entry name" value="EPOXIDE HYDROLASE 1-RELATED"/>
    <property type="match status" value="1"/>
</dbReference>
<dbReference type="InterPro" id="IPR016292">
    <property type="entry name" value="Epoxide_hydrolase"/>
</dbReference>
<evidence type="ECO:0000259" key="5">
    <source>
        <dbReference type="Pfam" id="PF06441"/>
    </source>
</evidence>
<dbReference type="EMBL" id="JAVHNQ010000005">
    <property type="protein sequence ID" value="KAK6346498.1"/>
    <property type="molecule type" value="Genomic_DNA"/>
</dbReference>
<feature type="active site" description="Proton donor" evidence="4">
    <location>
        <position position="320"/>
    </location>
</feature>
<comment type="caution">
    <text evidence="6">The sequence shown here is derived from an EMBL/GenBank/DDBJ whole genome shotgun (WGS) entry which is preliminary data.</text>
</comment>
<proteinExistence type="inferred from homology"/>
<feature type="active site" description="Nucleophile" evidence="4">
    <location>
        <position position="184"/>
    </location>
</feature>
<accession>A0AAV9UQX0</accession>
<dbReference type="AlphaFoldDB" id="A0AAV9UQX0"/>
<feature type="active site" description="Proton acceptor" evidence="4">
    <location>
        <position position="376"/>
    </location>
</feature>
<keyword evidence="3" id="KW-0378">Hydrolase</keyword>
<dbReference type="InterPro" id="IPR000639">
    <property type="entry name" value="Epox_hydrolase-like"/>
</dbReference>
<protein>
    <recommendedName>
        <fullName evidence="5">Epoxide hydrolase N-terminal domain-containing protein</fullName>
    </recommendedName>
</protein>
<feature type="domain" description="Epoxide hydrolase N-terminal" evidence="5">
    <location>
        <begin position="7"/>
        <end position="119"/>
    </location>
</feature>
<gene>
    <name evidence="6" type="ORF">TWF696_006624</name>
</gene>
<dbReference type="Gene3D" id="3.40.50.1820">
    <property type="entry name" value="alpha/beta hydrolase"/>
    <property type="match status" value="1"/>
</dbReference>
<dbReference type="GO" id="GO:0097176">
    <property type="term" value="P:epoxide metabolic process"/>
    <property type="evidence" value="ECO:0007669"/>
    <property type="project" value="TreeGrafter"/>
</dbReference>
<name>A0AAV9UQX0_9PEZI</name>
<dbReference type="PRINTS" id="PR00412">
    <property type="entry name" value="EPOXHYDRLASE"/>
</dbReference>
<dbReference type="GO" id="GO:0004301">
    <property type="term" value="F:epoxide hydrolase activity"/>
    <property type="evidence" value="ECO:0007669"/>
    <property type="project" value="TreeGrafter"/>
</dbReference>
<keyword evidence="7" id="KW-1185">Reference proteome</keyword>
<evidence type="ECO:0000256" key="2">
    <source>
        <dbReference type="ARBA" id="ARBA00022797"/>
    </source>
</evidence>
<comment type="similarity">
    <text evidence="1">Belongs to the peptidase S33 family.</text>
</comment>
<dbReference type="PANTHER" id="PTHR21661:SF35">
    <property type="entry name" value="EPOXIDE HYDROLASE"/>
    <property type="match status" value="1"/>
</dbReference>
<evidence type="ECO:0000256" key="3">
    <source>
        <dbReference type="ARBA" id="ARBA00022801"/>
    </source>
</evidence>
<evidence type="ECO:0000313" key="7">
    <source>
        <dbReference type="Proteomes" id="UP001375240"/>
    </source>
</evidence>
<dbReference type="SUPFAM" id="SSF53474">
    <property type="entry name" value="alpha/beta-Hydrolases"/>
    <property type="match status" value="1"/>
</dbReference>
<dbReference type="Proteomes" id="UP001375240">
    <property type="component" value="Unassembled WGS sequence"/>
</dbReference>
<sequence>MASNDDIKPFRIDISHDQLTLLKNKLESTVFPDGTLSDDDDWSQGPPLSTMRRLVTYWRNGFDWKAAEAKLNEIPQFATPIDIDGFGALNVHFVHVNKGAKNAIPLVMIHGWPGSFFEMTKVLDYLTDEKGDGPTFEIVVPSLIGYGFSDSATKPGFSCVKQGEMCHKLMLKLGFNEYVAQGGDWGMVIAKGMANAYYPQHLKAVHVNNTDMYGPPSLFRNPLYWLQNQLRGPYTAAEKAGIERTQKFLGQGYGYYMMHSQRPQTIGYSIEDSPSGLLGWILDKLHDWTDDYPWTDDEVLTWVSIYWFSIGGPTASVRLYYESQHLPMEDKLKYIEWAKCPMGVSHFPKDINVSPTVWARPMGNFVFERVHDAGGHFAAWEKPQVLANDLKDMFKKDGPVYGAVSGRDGF</sequence>
<keyword evidence="2" id="KW-0058">Aromatic hydrocarbons catabolism</keyword>
<dbReference type="InterPro" id="IPR010497">
    <property type="entry name" value="Epoxide_hydro_N"/>
</dbReference>
<organism evidence="6 7">
    <name type="scientific">Orbilia brochopaga</name>
    <dbReference type="NCBI Taxonomy" id="3140254"/>
    <lineage>
        <taxon>Eukaryota</taxon>
        <taxon>Fungi</taxon>
        <taxon>Dikarya</taxon>
        <taxon>Ascomycota</taxon>
        <taxon>Pezizomycotina</taxon>
        <taxon>Orbiliomycetes</taxon>
        <taxon>Orbiliales</taxon>
        <taxon>Orbiliaceae</taxon>
        <taxon>Orbilia</taxon>
    </lineage>
</organism>
<evidence type="ECO:0000256" key="1">
    <source>
        <dbReference type="ARBA" id="ARBA00010088"/>
    </source>
</evidence>
<dbReference type="Pfam" id="PF06441">
    <property type="entry name" value="EHN"/>
    <property type="match status" value="1"/>
</dbReference>
<reference evidence="6 7" key="1">
    <citation type="submission" date="2019-10" db="EMBL/GenBank/DDBJ databases">
        <authorList>
            <person name="Palmer J.M."/>
        </authorList>
    </citation>
    <scope>NUCLEOTIDE SEQUENCE [LARGE SCALE GENOMIC DNA]</scope>
    <source>
        <strain evidence="6 7">TWF696</strain>
    </source>
</reference>
<dbReference type="PIRSF" id="PIRSF001112">
    <property type="entry name" value="Epoxide_hydrolase"/>
    <property type="match status" value="1"/>
</dbReference>
<evidence type="ECO:0000256" key="4">
    <source>
        <dbReference type="PIRSR" id="PIRSR001112-1"/>
    </source>
</evidence>
<dbReference type="InterPro" id="IPR029058">
    <property type="entry name" value="AB_hydrolase_fold"/>
</dbReference>